<dbReference type="EMBL" id="NVUS01000011">
    <property type="protein sequence ID" value="PCJ00546.1"/>
    <property type="molecule type" value="Genomic_DNA"/>
</dbReference>
<dbReference type="Pfam" id="PF04290">
    <property type="entry name" value="DctQ"/>
    <property type="match status" value="1"/>
</dbReference>
<name>A0A2A4Z1W0_9PROT</name>
<evidence type="ECO:0000256" key="7">
    <source>
        <dbReference type="ARBA" id="ARBA00023136"/>
    </source>
</evidence>
<organism evidence="11">
    <name type="scientific">OCS116 cluster bacterium</name>
    <dbReference type="NCBI Taxonomy" id="2030921"/>
    <lineage>
        <taxon>Bacteria</taxon>
        <taxon>Pseudomonadati</taxon>
        <taxon>Pseudomonadota</taxon>
        <taxon>Alphaproteobacteria</taxon>
        <taxon>OCS116 cluster</taxon>
    </lineage>
</organism>
<evidence type="ECO:0000259" key="10">
    <source>
        <dbReference type="Pfam" id="PF04290"/>
    </source>
</evidence>
<keyword evidence="3" id="KW-1003">Cell membrane</keyword>
<keyword evidence="4 9" id="KW-0997">Cell inner membrane</keyword>
<proteinExistence type="inferred from homology"/>
<comment type="function">
    <text evidence="9">Part of the tripartite ATP-independent periplasmic (TRAP) transport system.</text>
</comment>
<gene>
    <name evidence="11" type="ORF">COB13_09580</name>
</gene>
<evidence type="ECO:0000256" key="6">
    <source>
        <dbReference type="ARBA" id="ARBA00022989"/>
    </source>
</evidence>
<feature type="domain" description="Tripartite ATP-independent periplasmic transporters DctQ component" evidence="10">
    <location>
        <begin position="40"/>
        <end position="169"/>
    </location>
</feature>
<evidence type="ECO:0000256" key="3">
    <source>
        <dbReference type="ARBA" id="ARBA00022475"/>
    </source>
</evidence>
<feature type="transmembrane region" description="Helical" evidence="9">
    <location>
        <begin position="145"/>
        <end position="163"/>
    </location>
</feature>
<evidence type="ECO:0000313" key="11">
    <source>
        <dbReference type="EMBL" id="PCJ00546.1"/>
    </source>
</evidence>
<dbReference type="AlphaFoldDB" id="A0A2A4Z1W0"/>
<protein>
    <recommendedName>
        <fullName evidence="9">TRAP transporter small permease protein</fullName>
    </recommendedName>
</protein>
<comment type="similarity">
    <text evidence="8 9">Belongs to the TRAP transporter small permease family.</text>
</comment>
<feature type="transmembrane region" description="Helical" evidence="9">
    <location>
        <begin position="21"/>
        <end position="44"/>
    </location>
</feature>
<keyword evidence="5 9" id="KW-0812">Transmembrane</keyword>
<sequence length="180" mass="20410">MDTDTHKPVKRLPKIQILFEIFVARMAMYIGGCLLAFLTIIIVFNVLIMRKLINAPIQGAEDTFILALIALVAISIPYGGRVGAHIEIEIVTEMMGQKATRLSLILTRVIGAIFVIMMSWRLWISGAKAVKFGEVTQQLEISYEYFYYGLSICFGLFAIGQLFDIYHLIKNKKIPEIYEN</sequence>
<keyword evidence="2 9" id="KW-0813">Transport</keyword>
<feature type="transmembrane region" description="Helical" evidence="9">
    <location>
        <begin position="64"/>
        <end position="84"/>
    </location>
</feature>
<evidence type="ECO:0000256" key="5">
    <source>
        <dbReference type="ARBA" id="ARBA00022692"/>
    </source>
</evidence>
<comment type="subcellular location">
    <subcellularLocation>
        <location evidence="1 9">Cell inner membrane</location>
        <topology evidence="1 9">Multi-pass membrane protein</topology>
    </subcellularLocation>
</comment>
<dbReference type="GO" id="GO:0005886">
    <property type="term" value="C:plasma membrane"/>
    <property type="evidence" value="ECO:0007669"/>
    <property type="project" value="UniProtKB-SubCell"/>
</dbReference>
<comment type="subunit">
    <text evidence="9">The complex comprises the extracytoplasmic solute receptor protein and the two transmembrane proteins.</text>
</comment>
<dbReference type="PANTHER" id="PTHR35011:SF10">
    <property type="entry name" value="TRAP TRANSPORTER SMALL PERMEASE PROTEIN"/>
    <property type="match status" value="1"/>
</dbReference>
<keyword evidence="6 9" id="KW-1133">Transmembrane helix</keyword>
<evidence type="ECO:0000256" key="4">
    <source>
        <dbReference type="ARBA" id="ARBA00022519"/>
    </source>
</evidence>
<dbReference type="InterPro" id="IPR055348">
    <property type="entry name" value="DctQ"/>
</dbReference>
<evidence type="ECO:0000256" key="1">
    <source>
        <dbReference type="ARBA" id="ARBA00004429"/>
    </source>
</evidence>
<reference key="1">
    <citation type="submission" date="2017-08" db="EMBL/GenBank/DDBJ databases">
        <title>A dynamic microbial community with high functional redundancy inhabits the cold, oxic subseafloor aquifer.</title>
        <authorList>
            <person name="Tully B.J."/>
            <person name="Wheat C.G."/>
            <person name="Glazer B.T."/>
            <person name="Huber J.A."/>
        </authorList>
    </citation>
    <scope>NUCLEOTIDE SEQUENCE [LARGE SCALE GENOMIC DNA]</scope>
</reference>
<evidence type="ECO:0000256" key="8">
    <source>
        <dbReference type="ARBA" id="ARBA00038436"/>
    </source>
</evidence>
<comment type="caution">
    <text evidence="11">The sequence shown here is derived from an EMBL/GenBank/DDBJ whole genome shotgun (WGS) entry which is preliminary data.</text>
</comment>
<dbReference type="GO" id="GO:0015740">
    <property type="term" value="P:C4-dicarboxylate transport"/>
    <property type="evidence" value="ECO:0007669"/>
    <property type="project" value="TreeGrafter"/>
</dbReference>
<dbReference type="InterPro" id="IPR007387">
    <property type="entry name" value="TRAP_DctQ"/>
</dbReference>
<reference evidence="11" key="2">
    <citation type="journal article" date="2018" name="ISME J.">
        <title>A dynamic microbial community with high functional redundancy inhabits the cold, oxic subseafloor aquifer.</title>
        <authorList>
            <person name="Tully B.J."/>
            <person name="Wheat C.G."/>
            <person name="Glazer B.T."/>
            <person name="Huber J.A."/>
        </authorList>
    </citation>
    <scope>NUCLEOTIDE SEQUENCE</scope>
    <source>
        <strain evidence="11">NORP83</strain>
    </source>
</reference>
<dbReference type="GO" id="GO:0022857">
    <property type="term" value="F:transmembrane transporter activity"/>
    <property type="evidence" value="ECO:0007669"/>
    <property type="project" value="UniProtKB-UniRule"/>
</dbReference>
<keyword evidence="7 9" id="KW-0472">Membrane</keyword>
<dbReference type="PANTHER" id="PTHR35011">
    <property type="entry name" value="2,3-DIKETO-L-GULONATE TRAP TRANSPORTER SMALL PERMEASE PROTEIN YIAM"/>
    <property type="match status" value="1"/>
</dbReference>
<feature type="transmembrane region" description="Helical" evidence="9">
    <location>
        <begin position="105"/>
        <end position="125"/>
    </location>
</feature>
<accession>A0A2A4Z1W0</accession>
<evidence type="ECO:0000256" key="9">
    <source>
        <dbReference type="RuleBase" id="RU369079"/>
    </source>
</evidence>
<evidence type="ECO:0000256" key="2">
    <source>
        <dbReference type="ARBA" id="ARBA00022448"/>
    </source>
</evidence>